<dbReference type="InterPro" id="IPR007594">
    <property type="entry name" value="RFT1"/>
</dbReference>
<comment type="caution">
    <text evidence="11">The sequence shown here is derived from an EMBL/GenBank/DDBJ whole genome shotgun (WGS) entry which is preliminary data.</text>
</comment>
<evidence type="ECO:0000256" key="8">
    <source>
        <dbReference type="ARBA" id="ARBA00044793"/>
    </source>
</evidence>
<accession>A0A066VKG4</accession>
<dbReference type="GeneID" id="25265170"/>
<dbReference type="Pfam" id="PF04506">
    <property type="entry name" value="Rft-1"/>
    <property type="match status" value="1"/>
</dbReference>
<feature type="transmembrane region" description="Helical" evidence="10">
    <location>
        <begin position="111"/>
        <end position="131"/>
    </location>
</feature>
<evidence type="ECO:0000256" key="10">
    <source>
        <dbReference type="RuleBase" id="RU365067"/>
    </source>
</evidence>
<dbReference type="GO" id="GO:0034203">
    <property type="term" value="P:glycolipid translocation"/>
    <property type="evidence" value="ECO:0007669"/>
    <property type="project" value="TreeGrafter"/>
</dbReference>
<dbReference type="HOGENOM" id="CLU_023360_3_1_1"/>
<evidence type="ECO:0000256" key="5">
    <source>
        <dbReference type="ARBA" id="ARBA00022824"/>
    </source>
</evidence>
<evidence type="ECO:0000256" key="9">
    <source>
        <dbReference type="ARBA" id="ARBA00045912"/>
    </source>
</evidence>
<comment type="similarity">
    <text evidence="3 10">Belongs to the RFT1 family.</text>
</comment>
<dbReference type="PANTHER" id="PTHR13117:SF5">
    <property type="entry name" value="PROTEIN RFT1 HOMOLOG"/>
    <property type="match status" value="1"/>
</dbReference>
<evidence type="ECO:0000256" key="3">
    <source>
        <dbReference type="ARBA" id="ARBA00010288"/>
    </source>
</evidence>
<evidence type="ECO:0000256" key="1">
    <source>
        <dbReference type="ARBA" id="ARBA00004477"/>
    </source>
</evidence>
<dbReference type="InParanoid" id="A0A066VKG4"/>
<evidence type="ECO:0000256" key="4">
    <source>
        <dbReference type="ARBA" id="ARBA00022692"/>
    </source>
</evidence>
<proteinExistence type="inferred from homology"/>
<feature type="transmembrane region" description="Helical" evidence="10">
    <location>
        <begin position="503"/>
        <end position="525"/>
    </location>
</feature>
<dbReference type="Proteomes" id="UP000027361">
    <property type="component" value="Unassembled WGS sequence"/>
</dbReference>
<keyword evidence="7 10" id="KW-0472">Membrane</keyword>
<keyword evidence="4 10" id="KW-0812">Transmembrane</keyword>
<feature type="transmembrane region" description="Helical" evidence="10">
    <location>
        <begin position="405"/>
        <end position="427"/>
    </location>
</feature>
<feature type="transmembrane region" description="Helical" evidence="10">
    <location>
        <begin position="439"/>
        <end position="457"/>
    </location>
</feature>
<dbReference type="STRING" id="1037660.A0A066VKG4"/>
<dbReference type="GO" id="GO:0005789">
    <property type="term" value="C:endoplasmic reticulum membrane"/>
    <property type="evidence" value="ECO:0007669"/>
    <property type="project" value="UniProtKB-SubCell"/>
</dbReference>
<organism evidence="11 12">
    <name type="scientific">Tilletiaria anomala (strain ATCC 24038 / CBS 436.72 / UBC 951)</name>
    <dbReference type="NCBI Taxonomy" id="1037660"/>
    <lineage>
        <taxon>Eukaryota</taxon>
        <taxon>Fungi</taxon>
        <taxon>Dikarya</taxon>
        <taxon>Basidiomycota</taxon>
        <taxon>Ustilaginomycotina</taxon>
        <taxon>Exobasidiomycetes</taxon>
        <taxon>Georgefischeriales</taxon>
        <taxon>Tilletiariaceae</taxon>
        <taxon>Tilletiaria</taxon>
    </lineage>
</organism>
<gene>
    <name evidence="11" type="ORF">K437DRAFT_259139</name>
</gene>
<dbReference type="PANTHER" id="PTHR13117">
    <property type="entry name" value="ENDOPLASMIC RETICULUM MULTISPAN TRANSMEMBRANE PROTEIN-RELATED"/>
    <property type="match status" value="1"/>
</dbReference>
<dbReference type="EMBL" id="JMSN01000107">
    <property type="protein sequence ID" value="KDN39249.1"/>
    <property type="molecule type" value="Genomic_DNA"/>
</dbReference>
<feature type="transmembrane region" description="Helical" evidence="10">
    <location>
        <begin position="214"/>
        <end position="236"/>
    </location>
</feature>
<protein>
    <recommendedName>
        <fullName evidence="8 10">Man(5)GlcNAc(2)-PP-dolichol translocation protein RFT1</fullName>
    </recommendedName>
</protein>
<comment type="function">
    <text evidence="9 10">Intramembrane glycolipid transporter that operates in the biosynthetic pathway of dolichol-linked oligosaccharides, the glycan precursors employed in protein asparagine (N)-glycosylation. The sequential addition of sugars to dolichol pyrophosphate produces dolichol-linked oligosaccharides containing fourteen sugars, including two GlcNAcs, nine mannoses and three glucoses. Once assembled, the oligosaccharide is transferred from the lipid to nascent proteins by oligosaccharyltransferases. The assembly of dolichol-linked oligosaccharides begins on the cytosolic side of the endoplasmic reticulum membrane and finishes in its lumen. RFT1 could mediate the translocation of the cytosolically oriented intermediate DolPP-GlcNAc2Man5, produced by ALG11, into the ER lumen where dolichol-linked oligosaccharides assembly continues. However, the intramembrane lipid transporter activity could not be confirmed in vitro.</text>
</comment>
<dbReference type="FunCoup" id="A0A066VKG4">
    <property type="interactions" value="293"/>
</dbReference>
<evidence type="ECO:0000256" key="2">
    <source>
        <dbReference type="ARBA" id="ARBA00004922"/>
    </source>
</evidence>
<comment type="pathway">
    <text evidence="2">Protein modification; protein glycosylation.</text>
</comment>
<evidence type="ECO:0000256" key="6">
    <source>
        <dbReference type="ARBA" id="ARBA00022989"/>
    </source>
</evidence>
<dbReference type="RefSeq" id="XP_013240972.1">
    <property type="nucleotide sequence ID" value="XM_013385518.1"/>
</dbReference>
<keyword evidence="5 10" id="KW-0256">Endoplasmic reticulum</keyword>
<dbReference type="AlphaFoldDB" id="A0A066VKG4"/>
<feature type="transmembrane region" description="Helical" evidence="10">
    <location>
        <begin position="143"/>
        <end position="161"/>
    </location>
</feature>
<keyword evidence="10" id="KW-0813">Transport</keyword>
<reference evidence="11 12" key="1">
    <citation type="submission" date="2014-05" db="EMBL/GenBank/DDBJ databases">
        <title>Draft genome sequence of a rare smut relative, Tilletiaria anomala UBC 951.</title>
        <authorList>
            <consortium name="DOE Joint Genome Institute"/>
            <person name="Toome M."/>
            <person name="Kuo A."/>
            <person name="Henrissat B."/>
            <person name="Lipzen A."/>
            <person name="Tritt A."/>
            <person name="Yoshinaga Y."/>
            <person name="Zane M."/>
            <person name="Barry K."/>
            <person name="Grigoriev I.V."/>
            <person name="Spatafora J.W."/>
            <person name="Aimea M.C."/>
        </authorList>
    </citation>
    <scope>NUCLEOTIDE SEQUENCE [LARGE SCALE GENOMIC DNA]</scope>
    <source>
        <strain evidence="11 12">UBC 951</strain>
    </source>
</reference>
<sequence>MAGPTAAGRKDGSDQLFASARLFLLLQLASRLGTFALNQFLIRITSPDVFGATTIQFELLMGLILTAAREGVRCVILREGNRIQSARTTENGQCVPSTVLLPPNEQVAHNLSFVAVAIGALFDVSLSFFYIRHASSTLRSSPHFAPTVTLFAVGGILELLSEPLFNRAQVLGNVQLRVRAEGLAILANCATILACMVKPEWFGVGRHLGSTYGLMAYGWGRLSFGLVILLCYVYAFHRSIGARRTRALLWPRKAIVHGQSRYLSPKGISISWAMGKQAMLKHVMGESDKIAVARLGTLEDQGGYALASNYGSLILRILFNPVEEASRITFSKTLGHILSAQDGSVMSLSVDDENALQSASSMLAGILRLHILLGLFFATFGPPLSRSAIYLLAGDRWACGTTAPIILGAYACYIPVLGINGIAEGFLTATAGPRQLGTYNWIIMLSSATFIMSLWLLQWVPALHQTALVWSSALSIGVRAAYSWWYMLWFFSLQPSAKHAANMAPTAILPSTPSLITFAVSAYLLRAALASARVGGSCPVNVRQVVPSIGIGAFFTLACLFACFTFERRKLSVALSAVRSRGKSKAS</sequence>
<keyword evidence="6 10" id="KW-1133">Transmembrane helix</keyword>
<feature type="transmembrane region" description="Helical" evidence="10">
    <location>
        <begin position="545"/>
        <end position="566"/>
    </location>
</feature>
<feature type="transmembrane region" description="Helical" evidence="10">
    <location>
        <begin position="469"/>
        <end position="491"/>
    </location>
</feature>
<comment type="subcellular location">
    <subcellularLocation>
        <location evidence="1 10">Endoplasmic reticulum membrane</location>
        <topology evidence="1 10">Multi-pass membrane protein</topology>
    </subcellularLocation>
</comment>
<name>A0A066VKG4_TILAU</name>
<keyword evidence="12" id="KW-1185">Reference proteome</keyword>
<evidence type="ECO:0000256" key="7">
    <source>
        <dbReference type="ARBA" id="ARBA00023136"/>
    </source>
</evidence>
<evidence type="ECO:0000313" key="11">
    <source>
        <dbReference type="EMBL" id="KDN39249.1"/>
    </source>
</evidence>
<evidence type="ECO:0000313" key="12">
    <source>
        <dbReference type="Proteomes" id="UP000027361"/>
    </source>
</evidence>
<feature type="transmembrane region" description="Helical" evidence="10">
    <location>
        <begin position="371"/>
        <end position="393"/>
    </location>
</feature>
<dbReference type="GO" id="GO:0006488">
    <property type="term" value="P:dolichol-linked oligosaccharide biosynthetic process"/>
    <property type="evidence" value="ECO:0007669"/>
    <property type="project" value="InterPro"/>
</dbReference>
<dbReference type="OMA" id="WPGKLFG"/>
<dbReference type="OrthoDB" id="9979195at2759"/>
<feature type="transmembrane region" description="Helical" evidence="10">
    <location>
        <begin position="182"/>
        <end position="202"/>
    </location>
</feature>